<dbReference type="SUPFAM" id="SSF54719">
    <property type="entry name" value="Fe,Mn superoxide dismutase (SOD), C-terminal domain"/>
    <property type="match status" value="1"/>
</dbReference>
<keyword evidence="4" id="KW-1185">Reference proteome</keyword>
<dbReference type="Pfam" id="PF02777">
    <property type="entry name" value="Sod_Fe_C"/>
    <property type="match status" value="1"/>
</dbReference>
<accession>G0W8K8</accession>
<reference evidence="3 4" key="1">
    <citation type="journal article" date="2011" name="Proc. Natl. Acad. Sci. U.S.A.">
        <title>Evolutionary erosion of yeast sex chromosomes by mating-type switching accidents.</title>
        <authorList>
            <person name="Gordon J.L."/>
            <person name="Armisen D."/>
            <person name="Proux-Wera E."/>
            <person name="Oheigeartaigh S.S."/>
            <person name="Byrne K.P."/>
            <person name="Wolfe K.H."/>
        </authorList>
    </citation>
    <scope>NUCLEOTIDE SEQUENCE [LARGE SCALE GENOMIC DNA]</scope>
    <source>
        <strain evidence="4">ATCC 10597 / BCRC 20456 / CBS 421 / NBRC 0211 / NRRL Y-12639</strain>
    </source>
</reference>
<dbReference type="PANTHER" id="PTHR43595:SF1">
    <property type="entry name" value="SMALL RIBOSOMAL SUBUNIT PROTEIN MS43"/>
    <property type="match status" value="1"/>
</dbReference>
<dbReference type="eggNOG" id="KOG0876">
    <property type="taxonomic scope" value="Eukaryota"/>
</dbReference>
<dbReference type="GO" id="GO:0003735">
    <property type="term" value="F:structural constituent of ribosome"/>
    <property type="evidence" value="ECO:0007669"/>
    <property type="project" value="EnsemblFungi"/>
</dbReference>
<protein>
    <recommendedName>
        <fullName evidence="2">Manganese/iron superoxide dismutase C-terminal domain-containing protein</fullName>
    </recommendedName>
</protein>
<dbReference type="GO" id="GO:0046872">
    <property type="term" value="F:metal ion binding"/>
    <property type="evidence" value="ECO:0007669"/>
    <property type="project" value="InterPro"/>
</dbReference>
<dbReference type="OrthoDB" id="275227at2759"/>
<dbReference type="InterPro" id="IPR036314">
    <property type="entry name" value="SOD_C_sf"/>
</dbReference>
<evidence type="ECO:0000313" key="3">
    <source>
        <dbReference type="EMBL" id="CCD24119.1"/>
    </source>
</evidence>
<dbReference type="Proteomes" id="UP000000689">
    <property type="component" value="Chromosome 3"/>
</dbReference>
<feature type="domain" description="Manganese/iron superoxide dismutase C-terminal" evidence="2">
    <location>
        <begin position="98"/>
        <end position="152"/>
    </location>
</feature>
<dbReference type="EMBL" id="HE580269">
    <property type="protein sequence ID" value="CCD24119.1"/>
    <property type="molecule type" value="Genomic_DNA"/>
</dbReference>
<dbReference type="KEGG" id="ndi:NDAI_0C04590"/>
<name>G0W8K8_NAUDC</name>
<organism evidence="3 4">
    <name type="scientific">Naumovozyma dairenensis (strain ATCC 10597 / BCRC 20456 / CBS 421 / NBRC 0211 / NRRL Y-12639)</name>
    <name type="common">Saccharomyces dairenensis</name>
    <dbReference type="NCBI Taxonomy" id="1071378"/>
    <lineage>
        <taxon>Eukaryota</taxon>
        <taxon>Fungi</taxon>
        <taxon>Dikarya</taxon>
        <taxon>Ascomycota</taxon>
        <taxon>Saccharomycotina</taxon>
        <taxon>Saccharomycetes</taxon>
        <taxon>Saccharomycetales</taxon>
        <taxon>Saccharomycetaceae</taxon>
        <taxon>Naumovozyma</taxon>
    </lineage>
</organism>
<dbReference type="GO" id="GO:0004784">
    <property type="term" value="F:superoxide dismutase activity"/>
    <property type="evidence" value="ECO:0007669"/>
    <property type="project" value="InterPro"/>
</dbReference>
<dbReference type="Gene3D" id="3.55.40.20">
    <property type="entry name" value="Iron/manganese superoxide dismutase, C-terminal domain"/>
    <property type="match status" value="1"/>
</dbReference>
<evidence type="ECO:0000259" key="2">
    <source>
        <dbReference type="Pfam" id="PF02777"/>
    </source>
</evidence>
<gene>
    <name evidence="3" type="primary">NDAI0C04590</name>
    <name evidence="3" type="ordered locus">NDAI_0C04590</name>
</gene>
<proteinExistence type="predicted"/>
<comment type="function">
    <text evidence="1">Component of the mitochondrial ribosome (mitoribosome), a dedicated translation machinery responsible for the synthesis of mitochondrial genome-encoded proteins, including at least some of the essential transmembrane subunits of the mitochondrial respiratory chain. The mitoribosomes are attached to the mitochondrial inner membrane and translation products are cotranslationally integrated into the membrane.</text>
</comment>
<dbReference type="PANTHER" id="PTHR43595">
    <property type="entry name" value="37S RIBOSOMAL PROTEIN S26, MITOCHONDRIAL"/>
    <property type="match status" value="1"/>
</dbReference>
<dbReference type="STRING" id="1071378.G0W8K8"/>
<evidence type="ECO:0000313" key="4">
    <source>
        <dbReference type="Proteomes" id="UP000000689"/>
    </source>
</evidence>
<dbReference type="InterPro" id="IPR019832">
    <property type="entry name" value="Mn/Fe_SOD_C"/>
</dbReference>
<evidence type="ECO:0000256" key="1">
    <source>
        <dbReference type="ARBA" id="ARBA00037226"/>
    </source>
</evidence>
<sequence>MLNNFTRSQGNTNDNNYLSLIQQFSNTVTKRDVVNYASLLYNLNFAFSSLKGCDRELPKILRGSESLLQIPDFSQDMDVAHSKNSNNILSQTNNDTFCKILESSFGSIEEFKTLFMNSCSAISGDGFTWLIAKRNSSNMMMESLTNSKNNLDKLFVLNTYNAGSPYINDRLEMMKMLANKANKMQEGKMEMETDDVNSEKVPIFEGMMSVEEARETHSVDVKAQYVPLLAIDGSPKSWLMDYGVFGKEQYLNHVWDSIDWYVVANRLPKSVE</sequence>
<dbReference type="AlphaFoldDB" id="G0W8K8"/>
<dbReference type="RefSeq" id="XP_003669362.1">
    <property type="nucleotide sequence ID" value="XM_003669314.1"/>
</dbReference>
<dbReference type="GO" id="GO:0005763">
    <property type="term" value="C:mitochondrial small ribosomal subunit"/>
    <property type="evidence" value="ECO:0007669"/>
    <property type="project" value="EnsemblFungi"/>
</dbReference>
<dbReference type="GeneID" id="11496591"/>
<dbReference type="OMA" id="VFGKQQY"/>
<dbReference type="HOGENOM" id="CLU_057349_0_0_1"/>